<gene>
    <name evidence="4" type="ORF">PF006_g2606</name>
    <name evidence="3" type="ORF">PF007_g3124</name>
    <name evidence="2" type="ORF">PF009_g2628</name>
</gene>
<dbReference type="Proteomes" id="UP000440732">
    <property type="component" value="Unassembled WGS sequence"/>
</dbReference>
<dbReference type="AlphaFoldDB" id="A0A6A3FTL9"/>
<evidence type="ECO:0000313" key="6">
    <source>
        <dbReference type="Proteomes" id="UP000440732"/>
    </source>
</evidence>
<evidence type="ECO:0000256" key="1">
    <source>
        <dbReference type="SAM" id="MobiDB-lite"/>
    </source>
</evidence>
<dbReference type="EMBL" id="QXGF01000070">
    <property type="protein sequence ID" value="KAE8947787.1"/>
    <property type="molecule type" value="Genomic_DNA"/>
</dbReference>
<evidence type="ECO:0000313" key="7">
    <source>
        <dbReference type="Proteomes" id="UP000441208"/>
    </source>
</evidence>
<reference evidence="5 6" key="1">
    <citation type="submission" date="2018-08" db="EMBL/GenBank/DDBJ databases">
        <title>Genomic investigation of the strawberry pathogen Phytophthora fragariae indicates pathogenicity is determined by transcriptional variation in three key races.</title>
        <authorList>
            <person name="Adams T.M."/>
            <person name="Armitage A.D."/>
            <person name="Sobczyk M.K."/>
            <person name="Bates H.J."/>
            <person name="Dunwell J.M."/>
            <person name="Nellist C.F."/>
            <person name="Harrison R.J."/>
        </authorList>
    </citation>
    <scope>NUCLEOTIDE SEQUENCE [LARGE SCALE GENOMIC DNA]</scope>
    <source>
        <strain evidence="4 6">NOV-5</strain>
        <strain evidence="3 7">NOV-71</strain>
        <strain evidence="2 5">NOV-9</strain>
    </source>
</reference>
<dbReference type="EMBL" id="QXFZ01000090">
    <property type="protein sequence ID" value="KAE9133952.1"/>
    <property type="molecule type" value="Genomic_DNA"/>
</dbReference>
<evidence type="ECO:0000313" key="3">
    <source>
        <dbReference type="EMBL" id="KAE9133952.1"/>
    </source>
</evidence>
<evidence type="ECO:0000313" key="2">
    <source>
        <dbReference type="EMBL" id="KAE8947787.1"/>
    </source>
</evidence>
<proteinExistence type="predicted"/>
<protein>
    <submittedName>
        <fullName evidence="2">Uncharacterized protein</fullName>
    </submittedName>
</protein>
<name>A0A6A3FTL9_9STRA</name>
<dbReference type="Proteomes" id="UP000441208">
    <property type="component" value="Unassembled WGS sequence"/>
</dbReference>
<dbReference type="EMBL" id="QXGA01000075">
    <property type="protein sequence ID" value="KAE9153271.1"/>
    <property type="molecule type" value="Genomic_DNA"/>
</dbReference>
<sequence length="155" mass="17521">MPATDAPDLYPFDSNRGGDTDSTDTAKLTSTKRAALAVKVTLWFPTFKLDVITYGGKRYDSALRYTIIKCHTWYDTRRVMAFMVMVVSLNITLRDLLKMDCLNGQMEVLALLWGRITVHVTEGDGVNPDYILHDLLNHKLKLGQTMEAYVVKSES</sequence>
<feature type="region of interest" description="Disordered" evidence="1">
    <location>
        <begin position="1"/>
        <end position="25"/>
    </location>
</feature>
<comment type="caution">
    <text evidence="2">The sequence shown here is derived from an EMBL/GenBank/DDBJ whole genome shotgun (WGS) entry which is preliminary data.</text>
</comment>
<organism evidence="2 5">
    <name type="scientific">Phytophthora fragariae</name>
    <dbReference type="NCBI Taxonomy" id="53985"/>
    <lineage>
        <taxon>Eukaryota</taxon>
        <taxon>Sar</taxon>
        <taxon>Stramenopiles</taxon>
        <taxon>Oomycota</taxon>
        <taxon>Peronosporomycetes</taxon>
        <taxon>Peronosporales</taxon>
        <taxon>Peronosporaceae</taxon>
        <taxon>Phytophthora</taxon>
    </lineage>
</organism>
<evidence type="ECO:0000313" key="5">
    <source>
        <dbReference type="Proteomes" id="UP000429523"/>
    </source>
</evidence>
<dbReference type="Proteomes" id="UP000429523">
    <property type="component" value="Unassembled WGS sequence"/>
</dbReference>
<accession>A0A6A3FTL9</accession>
<evidence type="ECO:0000313" key="4">
    <source>
        <dbReference type="EMBL" id="KAE9153271.1"/>
    </source>
</evidence>